<dbReference type="PROSITE" id="PS00108">
    <property type="entry name" value="PROTEIN_KINASE_ST"/>
    <property type="match status" value="1"/>
</dbReference>
<dbReference type="InterPro" id="IPR008271">
    <property type="entry name" value="Ser/Thr_kinase_AS"/>
</dbReference>
<keyword evidence="6" id="KW-0418">Kinase</keyword>
<dbReference type="GO" id="GO:0004674">
    <property type="term" value="F:protein serine/threonine kinase activity"/>
    <property type="evidence" value="ECO:0007669"/>
    <property type="project" value="UniProtKB-KW"/>
</dbReference>
<organism evidence="14 15">
    <name type="scientific">Schistocephalus solidus</name>
    <name type="common">Tapeworm</name>
    <dbReference type="NCBI Taxonomy" id="70667"/>
    <lineage>
        <taxon>Eukaryota</taxon>
        <taxon>Metazoa</taxon>
        <taxon>Spiralia</taxon>
        <taxon>Lophotrochozoa</taxon>
        <taxon>Platyhelminthes</taxon>
        <taxon>Cestoda</taxon>
        <taxon>Eucestoda</taxon>
        <taxon>Diphyllobothriidea</taxon>
        <taxon>Diphyllobothriidae</taxon>
        <taxon>Schistocephalus</taxon>
    </lineage>
</organism>
<reference evidence="14 15" key="1">
    <citation type="submission" date="2018-11" db="EMBL/GenBank/DDBJ databases">
        <authorList>
            <consortium name="Pathogen Informatics"/>
        </authorList>
    </citation>
    <scope>NUCLEOTIDE SEQUENCE [LARGE SCALE GENOMIC DNA]</scope>
    <source>
        <strain evidence="14 15">NST_G2</strain>
    </source>
</reference>
<dbReference type="GO" id="GO:0004712">
    <property type="term" value="F:protein serine/threonine/tyrosine kinase activity"/>
    <property type="evidence" value="ECO:0007669"/>
    <property type="project" value="UniProtKB-EC"/>
</dbReference>
<evidence type="ECO:0000256" key="3">
    <source>
        <dbReference type="ARBA" id="ARBA00022527"/>
    </source>
</evidence>
<dbReference type="PROSITE" id="PS00107">
    <property type="entry name" value="PROTEIN_KINASE_ATP"/>
    <property type="match status" value="1"/>
</dbReference>
<dbReference type="GO" id="GO:0005524">
    <property type="term" value="F:ATP binding"/>
    <property type="evidence" value="ECO:0007669"/>
    <property type="project" value="UniProtKB-UniRule"/>
</dbReference>
<dbReference type="GO" id="GO:0005634">
    <property type="term" value="C:nucleus"/>
    <property type="evidence" value="ECO:0007669"/>
    <property type="project" value="TreeGrafter"/>
</dbReference>
<evidence type="ECO:0000256" key="11">
    <source>
        <dbReference type="PROSITE-ProRule" id="PRU10141"/>
    </source>
</evidence>
<feature type="domain" description="Protein kinase" evidence="13">
    <location>
        <begin position="271"/>
        <end position="507"/>
    </location>
</feature>
<dbReference type="STRING" id="70667.A0A3P7C6B4"/>
<dbReference type="EMBL" id="UYSU01034115">
    <property type="protein sequence ID" value="VDL93759.1"/>
    <property type="molecule type" value="Genomic_DNA"/>
</dbReference>
<keyword evidence="4" id="KW-0808">Transferase</keyword>
<evidence type="ECO:0000313" key="14">
    <source>
        <dbReference type="EMBL" id="VDL93759.1"/>
    </source>
</evidence>
<dbReference type="InterPro" id="IPR000719">
    <property type="entry name" value="Prot_kinase_dom"/>
</dbReference>
<dbReference type="Pfam" id="PF00069">
    <property type="entry name" value="Pkinase"/>
    <property type="match status" value="1"/>
</dbReference>
<protein>
    <recommendedName>
        <fullName evidence="2">dual-specificity kinase</fullName>
        <ecNumber evidence="2">2.7.12.1</ecNumber>
    </recommendedName>
</protein>
<accession>A0A3P7C6B4</accession>
<comment type="similarity">
    <text evidence="1">Belongs to the protein kinase superfamily. CMGC Ser/Thr protein kinase family. MNB/DYRK subfamily.</text>
</comment>
<dbReference type="InterPro" id="IPR017441">
    <property type="entry name" value="Protein_kinase_ATP_BS"/>
</dbReference>
<sequence>MKTSANGEKKHRSGFMTRISAVNYAGASETTNGVHPRRTVGTATTTRILLSTKLDPIAERRRPPWSHRTESILKEAPKTPCTVPGRSADSGIPIPTTKANHPTYRTRELMALRKSPLSQETFKWITPRDEAKRRITFPQLPSGTTTIGVLDRVKMVSTAPATYSLLPTPFNSAGHANCRKVSMCQPLRTTNEKCLKLPRISMSAQEIVRHYGMLLSNYELCEIKDYKDIWYFGQRCRKKPYCPDSGGKNFGFDDEKGGYNVIPHDHMAYRYEILDHLGKGSFGRVVRAYDHRQHMQVAVKIIRNKSKFHKQAKTEVKILRLLQKDTTANENTVKMLDHFVFRRHPCIVHELLGKNLYDVLKANHFRGFYMSHIRKITLCILRCLLMLHEKGIIHCDLKPENILLIPGSQCEVKIVDFGSSCKKTEVLYNYIQSRFYRAPEVILGIPYGLPIDMWSLGCILPELLTGKPLFPGQDEFDQICCCVELLGLPPKSLLKDASRRNIFFGNI</sequence>
<evidence type="ECO:0000256" key="12">
    <source>
        <dbReference type="SAM" id="MobiDB-lite"/>
    </source>
</evidence>
<evidence type="ECO:0000256" key="9">
    <source>
        <dbReference type="ARBA" id="ARBA00049308"/>
    </source>
</evidence>
<evidence type="ECO:0000256" key="1">
    <source>
        <dbReference type="ARBA" id="ARBA00008867"/>
    </source>
</evidence>
<evidence type="ECO:0000256" key="8">
    <source>
        <dbReference type="ARBA" id="ARBA00049003"/>
    </source>
</evidence>
<gene>
    <name evidence="14" type="ORF">SSLN_LOCUS7374</name>
</gene>
<feature type="region of interest" description="Disordered" evidence="12">
    <location>
        <begin position="77"/>
        <end position="100"/>
    </location>
</feature>
<keyword evidence="5 11" id="KW-0547">Nucleotide-binding</keyword>
<dbReference type="PROSITE" id="PS50011">
    <property type="entry name" value="PROTEIN_KINASE_DOM"/>
    <property type="match status" value="1"/>
</dbReference>
<dbReference type="InterPro" id="IPR050494">
    <property type="entry name" value="Ser_Thr_dual-spec_kinase"/>
</dbReference>
<dbReference type="Gene3D" id="1.10.510.10">
    <property type="entry name" value="Transferase(Phosphotransferase) domain 1"/>
    <property type="match status" value="1"/>
</dbReference>
<evidence type="ECO:0000256" key="6">
    <source>
        <dbReference type="ARBA" id="ARBA00022777"/>
    </source>
</evidence>
<evidence type="ECO:0000313" key="15">
    <source>
        <dbReference type="Proteomes" id="UP000275846"/>
    </source>
</evidence>
<dbReference type="SUPFAM" id="SSF56112">
    <property type="entry name" value="Protein kinase-like (PK-like)"/>
    <property type="match status" value="1"/>
</dbReference>
<dbReference type="InterPro" id="IPR042521">
    <property type="entry name" value="DYRK"/>
</dbReference>
<keyword evidence="15" id="KW-1185">Reference proteome</keyword>
<dbReference type="AlphaFoldDB" id="A0A3P7C6B4"/>
<evidence type="ECO:0000256" key="4">
    <source>
        <dbReference type="ARBA" id="ARBA00022679"/>
    </source>
</evidence>
<evidence type="ECO:0000256" key="2">
    <source>
        <dbReference type="ARBA" id="ARBA00013203"/>
    </source>
</evidence>
<dbReference type="GO" id="GO:0005856">
    <property type="term" value="C:cytoskeleton"/>
    <property type="evidence" value="ECO:0007669"/>
    <property type="project" value="TreeGrafter"/>
</dbReference>
<dbReference type="Gene3D" id="3.30.10.30">
    <property type="entry name" value="DYRK"/>
    <property type="match status" value="1"/>
</dbReference>
<dbReference type="InterPro" id="IPR011009">
    <property type="entry name" value="Kinase-like_dom_sf"/>
</dbReference>
<comment type="catalytic activity">
    <reaction evidence="9">
        <text>L-threonyl-[protein] + ATP = O-phospho-L-threonyl-[protein] + ADP + H(+)</text>
        <dbReference type="Rhea" id="RHEA:46608"/>
        <dbReference type="Rhea" id="RHEA-COMP:11060"/>
        <dbReference type="Rhea" id="RHEA-COMP:11605"/>
        <dbReference type="ChEBI" id="CHEBI:15378"/>
        <dbReference type="ChEBI" id="CHEBI:30013"/>
        <dbReference type="ChEBI" id="CHEBI:30616"/>
        <dbReference type="ChEBI" id="CHEBI:61977"/>
        <dbReference type="ChEBI" id="CHEBI:456216"/>
        <dbReference type="EC" id="2.7.12.1"/>
    </reaction>
</comment>
<evidence type="ECO:0000256" key="10">
    <source>
        <dbReference type="ARBA" id="ARBA00051680"/>
    </source>
</evidence>
<evidence type="ECO:0000256" key="7">
    <source>
        <dbReference type="ARBA" id="ARBA00022840"/>
    </source>
</evidence>
<dbReference type="Gene3D" id="3.30.200.20">
    <property type="entry name" value="Phosphorylase Kinase, domain 1"/>
    <property type="match status" value="1"/>
</dbReference>
<dbReference type="PANTHER" id="PTHR24058">
    <property type="entry name" value="DUAL SPECIFICITY PROTEIN KINASE"/>
    <property type="match status" value="1"/>
</dbReference>
<proteinExistence type="inferred from homology"/>
<dbReference type="PANTHER" id="PTHR24058:SF22">
    <property type="entry name" value="DUAL SPECIFICITY TYROSINE-PHOSPHORYLATION-REGULATED KINASE 4"/>
    <property type="match status" value="1"/>
</dbReference>
<comment type="catalytic activity">
    <reaction evidence="10">
        <text>L-tyrosyl-[protein] + ATP = O-phospho-L-tyrosyl-[protein] + ADP + H(+)</text>
        <dbReference type="Rhea" id="RHEA:10596"/>
        <dbReference type="Rhea" id="RHEA-COMP:10136"/>
        <dbReference type="Rhea" id="RHEA-COMP:20101"/>
        <dbReference type="ChEBI" id="CHEBI:15378"/>
        <dbReference type="ChEBI" id="CHEBI:30616"/>
        <dbReference type="ChEBI" id="CHEBI:46858"/>
        <dbReference type="ChEBI" id="CHEBI:61978"/>
        <dbReference type="ChEBI" id="CHEBI:456216"/>
        <dbReference type="EC" id="2.7.12.1"/>
    </reaction>
</comment>
<comment type="catalytic activity">
    <reaction evidence="8">
        <text>L-seryl-[protein] + ATP = O-phospho-L-seryl-[protein] + ADP + H(+)</text>
        <dbReference type="Rhea" id="RHEA:17989"/>
        <dbReference type="Rhea" id="RHEA-COMP:9863"/>
        <dbReference type="Rhea" id="RHEA-COMP:11604"/>
        <dbReference type="ChEBI" id="CHEBI:15378"/>
        <dbReference type="ChEBI" id="CHEBI:29999"/>
        <dbReference type="ChEBI" id="CHEBI:30616"/>
        <dbReference type="ChEBI" id="CHEBI:83421"/>
        <dbReference type="ChEBI" id="CHEBI:456216"/>
        <dbReference type="EC" id="2.7.12.1"/>
    </reaction>
</comment>
<name>A0A3P7C6B4_SCHSO</name>
<evidence type="ECO:0000256" key="5">
    <source>
        <dbReference type="ARBA" id="ARBA00022741"/>
    </source>
</evidence>
<keyword evidence="3" id="KW-0723">Serine/threonine-protein kinase</keyword>
<dbReference type="SMART" id="SM00220">
    <property type="entry name" value="S_TKc"/>
    <property type="match status" value="1"/>
</dbReference>
<dbReference type="GO" id="GO:0005737">
    <property type="term" value="C:cytoplasm"/>
    <property type="evidence" value="ECO:0007669"/>
    <property type="project" value="TreeGrafter"/>
</dbReference>
<keyword evidence="7 11" id="KW-0067">ATP-binding</keyword>
<dbReference type="Proteomes" id="UP000275846">
    <property type="component" value="Unassembled WGS sequence"/>
</dbReference>
<feature type="binding site" evidence="11">
    <location>
        <position position="300"/>
    </location>
    <ligand>
        <name>ATP</name>
        <dbReference type="ChEBI" id="CHEBI:30616"/>
    </ligand>
</feature>
<dbReference type="OrthoDB" id="9332038at2759"/>
<dbReference type="EC" id="2.7.12.1" evidence="2"/>
<evidence type="ECO:0000259" key="13">
    <source>
        <dbReference type="PROSITE" id="PS50011"/>
    </source>
</evidence>